<dbReference type="AlphaFoldDB" id="A0A382BMG8"/>
<keyword evidence="5" id="KW-0717">Septation</keyword>
<evidence type="ECO:0000256" key="9">
    <source>
        <dbReference type="ARBA" id="ARBA00033158"/>
    </source>
</evidence>
<dbReference type="GO" id="GO:0000917">
    <property type="term" value="P:division septum assembly"/>
    <property type="evidence" value="ECO:0007669"/>
    <property type="project" value="UniProtKB-KW"/>
</dbReference>
<dbReference type="SUPFAM" id="SSF102829">
    <property type="entry name" value="Cell division protein ZapA-like"/>
    <property type="match status" value="1"/>
</dbReference>
<dbReference type="GO" id="GO:0005829">
    <property type="term" value="C:cytosol"/>
    <property type="evidence" value="ECO:0007669"/>
    <property type="project" value="TreeGrafter"/>
</dbReference>
<dbReference type="Gene3D" id="3.30.160.880">
    <property type="entry name" value="Cell division protein ZapA protomer, N-terminal domain"/>
    <property type="match status" value="1"/>
</dbReference>
<name>A0A382BMG8_9ZZZZ</name>
<dbReference type="InterPro" id="IPR036192">
    <property type="entry name" value="Cell_div_ZapA-like_sf"/>
</dbReference>
<dbReference type="InterPro" id="IPR042233">
    <property type="entry name" value="Cell_div_ZapA_N"/>
</dbReference>
<dbReference type="GO" id="GO:0043093">
    <property type="term" value="P:FtsZ-dependent cytokinesis"/>
    <property type="evidence" value="ECO:0007669"/>
    <property type="project" value="TreeGrafter"/>
</dbReference>
<dbReference type="EMBL" id="UINC01030396">
    <property type="protein sequence ID" value="SVB14731.1"/>
    <property type="molecule type" value="Genomic_DNA"/>
</dbReference>
<accession>A0A382BMG8</accession>
<keyword evidence="4" id="KW-0132">Cell division</keyword>
<comment type="function">
    <text evidence="7">Activator of cell division through the inhibition of FtsZ GTPase activity, therefore promoting FtsZ assembly into bundles of protofilaments necessary for the formation of the division Z ring. It is recruited early at mid-cell but it is not essential for cell division.</text>
</comment>
<feature type="compositionally biased region" description="Polar residues" evidence="10">
    <location>
        <begin position="71"/>
        <end position="89"/>
    </location>
</feature>
<evidence type="ECO:0000256" key="6">
    <source>
        <dbReference type="ARBA" id="ARBA00023306"/>
    </source>
</evidence>
<gene>
    <name evidence="11" type="ORF">METZ01_LOCUS167585</name>
</gene>
<evidence type="ECO:0000313" key="11">
    <source>
        <dbReference type="EMBL" id="SVB14731.1"/>
    </source>
</evidence>
<evidence type="ECO:0000256" key="8">
    <source>
        <dbReference type="ARBA" id="ARBA00026068"/>
    </source>
</evidence>
<dbReference type="GO" id="GO:0032153">
    <property type="term" value="C:cell division site"/>
    <property type="evidence" value="ECO:0007669"/>
    <property type="project" value="TreeGrafter"/>
</dbReference>
<proteinExistence type="predicted"/>
<dbReference type="PANTHER" id="PTHR34981:SF1">
    <property type="entry name" value="CELL DIVISION PROTEIN ZAPA"/>
    <property type="match status" value="1"/>
</dbReference>
<organism evidence="11">
    <name type="scientific">marine metagenome</name>
    <dbReference type="NCBI Taxonomy" id="408172"/>
    <lineage>
        <taxon>unclassified sequences</taxon>
        <taxon>metagenomes</taxon>
        <taxon>ecological metagenomes</taxon>
    </lineage>
</organism>
<keyword evidence="3" id="KW-0963">Cytoplasm</keyword>
<evidence type="ECO:0000256" key="4">
    <source>
        <dbReference type="ARBA" id="ARBA00022618"/>
    </source>
</evidence>
<feature type="region of interest" description="Disordered" evidence="10">
    <location>
        <begin position="70"/>
        <end position="90"/>
    </location>
</feature>
<dbReference type="GO" id="GO:0000921">
    <property type="term" value="P:septin ring assembly"/>
    <property type="evidence" value="ECO:0007669"/>
    <property type="project" value="TreeGrafter"/>
</dbReference>
<comment type="subunit">
    <text evidence="8">Homodimer. Interacts with FtsZ.</text>
</comment>
<protein>
    <recommendedName>
        <fullName evidence="2">Cell division protein ZapA</fullName>
    </recommendedName>
    <alternativeName>
        <fullName evidence="9">Z ring-associated protein ZapA</fullName>
    </alternativeName>
</protein>
<evidence type="ECO:0000256" key="3">
    <source>
        <dbReference type="ARBA" id="ARBA00022490"/>
    </source>
</evidence>
<dbReference type="PANTHER" id="PTHR34981">
    <property type="entry name" value="CELL DIVISION PROTEIN ZAPA"/>
    <property type="match status" value="1"/>
</dbReference>
<evidence type="ECO:0000256" key="2">
    <source>
        <dbReference type="ARBA" id="ARBA00015195"/>
    </source>
</evidence>
<evidence type="ECO:0000256" key="10">
    <source>
        <dbReference type="SAM" id="MobiDB-lite"/>
    </source>
</evidence>
<comment type="subcellular location">
    <subcellularLocation>
        <location evidence="1">Cytoplasm</location>
    </subcellularLocation>
</comment>
<evidence type="ECO:0000256" key="5">
    <source>
        <dbReference type="ARBA" id="ARBA00023210"/>
    </source>
</evidence>
<evidence type="ECO:0000256" key="1">
    <source>
        <dbReference type="ARBA" id="ARBA00004496"/>
    </source>
</evidence>
<sequence>MAQVTVTINDRDYEIACDDGQENHLIKLSQFVDKRLRELTDVIGQVGDARLLVMASLLLADELSEVYTELDSAQNQQPTSSKSTSNFGLNSDDLDLFTSRIEKIVENLQQSKRKFS</sequence>
<dbReference type="Pfam" id="PF05164">
    <property type="entry name" value="ZapA"/>
    <property type="match status" value="1"/>
</dbReference>
<keyword evidence="6" id="KW-0131">Cell cycle</keyword>
<dbReference type="InterPro" id="IPR007838">
    <property type="entry name" value="Cell_div_ZapA-like"/>
</dbReference>
<dbReference type="GO" id="GO:0030428">
    <property type="term" value="C:cell septum"/>
    <property type="evidence" value="ECO:0007669"/>
    <property type="project" value="TreeGrafter"/>
</dbReference>
<evidence type="ECO:0000256" key="7">
    <source>
        <dbReference type="ARBA" id="ARBA00024910"/>
    </source>
</evidence>
<reference evidence="11" key="1">
    <citation type="submission" date="2018-05" db="EMBL/GenBank/DDBJ databases">
        <authorList>
            <person name="Lanie J.A."/>
            <person name="Ng W.-L."/>
            <person name="Kazmierczak K.M."/>
            <person name="Andrzejewski T.M."/>
            <person name="Davidsen T.M."/>
            <person name="Wayne K.J."/>
            <person name="Tettelin H."/>
            <person name="Glass J.I."/>
            <person name="Rusch D."/>
            <person name="Podicherti R."/>
            <person name="Tsui H.-C.T."/>
            <person name="Winkler M.E."/>
        </authorList>
    </citation>
    <scope>NUCLEOTIDE SEQUENCE</scope>
</reference>